<gene>
    <name evidence="1" type="ORF">M9979_09950</name>
</gene>
<evidence type="ECO:0000313" key="2">
    <source>
        <dbReference type="Proteomes" id="UP001139486"/>
    </source>
</evidence>
<dbReference type="Proteomes" id="UP001139486">
    <property type="component" value="Unassembled WGS sequence"/>
</dbReference>
<evidence type="ECO:0000313" key="1">
    <source>
        <dbReference type="EMBL" id="MCP3735191.1"/>
    </source>
</evidence>
<keyword evidence="2" id="KW-1185">Reference proteome</keyword>
<protein>
    <submittedName>
        <fullName evidence="1">Uncharacterized protein</fullName>
    </submittedName>
</protein>
<proteinExistence type="predicted"/>
<organism evidence="1 2">
    <name type="scientific">Sphingomonas liriopis</name>
    <dbReference type="NCBI Taxonomy" id="2949094"/>
    <lineage>
        <taxon>Bacteria</taxon>
        <taxon>Pseudomonadati</taxon>
        <taxon>Pseudomonadota</taxon>
        <taxon>Alphaproteobacteria</taxon>
        <taxon>Sphingomonadales</taxon>
        <taxon>Sphingomonadaceae</taxon>
        <taxon>Sphingomonas</taxon>
    </lineage>
</organism>
<accession>A0A9X2KR28</accession>
<dbReference type="RefSeq" id="WP_254289205.1">
    <property type="nucleotide sequence ID" value="NZ_JAMLDY010000010.1"/>
</dbReference>
<dbReference type="EMBL" id="JAMLDY010000010">
    <property type="protein sequence ID" value="MCP3735191.1"/>
    <property type="molecule type" value="Genomic_DNA"/>
</dbReference>
<sequence length="106" mass="11531">MSGDAEARRADYVAAVHALRDEIAPLHDAGWSEEAIARHLVARRNALKQDARAGDPEEIVALMAARNLRKYGDPVGPGADWFFAKYGNWAAVIQAAFRTADLSKGL</sequence>
<name>A0A9X2KR28_9SPHN</name>
<dbReference type="AlphaFoldDB" id="A0A9X2KR28"/>
<reference evidence="1" key="1">
    <citation type="submission" date="2022-05" db="EMBL/GenBank/DDBJ databases">
        <title>Sphingomonas sp. strain RP10 Genome sequencing and assembly.</title>
        <authorList>
            <person name="Kim I."/>
        </authorList>
    </citation>
    <scope>NUCLEOTIDE SEQUENCE</scope>
    <source>
        <strain evidence="1">RP10</strain>
    </source>
</reference>
<comment type="caution">
    <text evidence="1">The sequence shown here is derived from an EMBL/GenBank/DDBJ whole genome shotgun (WGS) entry which is preliminary data.</text>
</comment>